<dbReference type="RefSeq" id="WP_268609641.1">
    <property type="nucleotide sequence ID" value="NZ_CP113797.1"/>
</dbReference>
<dbReference type="Proteomes" id="UP001163152">
    <property type="component" value="Chromosome"/>
</dbReference>
<feature type="domain" description="DUF218" evidence="2">
    <location>
        <begin position="140"/>
        <end position="351"/>
    </location>
</feature>
<dbReference type="GO" id="GO:0005886">
    <property type="term" value="C:plasma membrane"/>
    <property type="evidence" value="ECO:0007669"/>
    <property type="project" value="TreeGrafter"/>
</dbReference>
<evidence type="ECO:0000259" key="2">
    <source>
        <dbReference type="Pfam" id="PF02698"/>
    </source>
</evidence>
<dbReference type="InterPro" id="IPR051599">
    <property type="entry name" value="Cell_Envelope_Assoc"/>
</dbReference>
<dbReference type="EMBL" id="CP113797">
    <property type="protein sequence ID" value="WAL59831.1"/>
    <property type="molecule type" value="Genomic_DNA"/>
</dbReference>
<protein>
    <submittedName>
        <fullName evidence="3">YdcF family protein</fullName>
    </submittedName>
</protein>
<dbReference type="CDD" id="cd06259">
    <property type="entry name" value="YdcF-like"/>
    <property type="match status" value="1"/>
</dbReference>
<proteinExistence type="predicted"/>
<keyword evidence="1" id="KW-0812">Transmembrane</keyword>
<dbReference type="GO" id="GO:0000270">
    <property type="term" value="P:peptidoglycan metabolic process"/>
    <property type="evidence" value="ECO:0007669"/>
    <property type="project" value="TreeGrafter"/>
</dbReference>
<dbReference type="Pfam" id="PF02698">
    <property type="entry name" value="DUF218"/>
    <property type="match status" value="1"/>
</dbReference>
<dbReference type="GO" id="GO:0043164">
    <property type="term" value="P:Gram-negative-bacterium-type cell wall biogenesis"/>
    <property type="evidence" value="ECO:0007669"/>
    <property type="project" value="TreeGrafter"/>
</dbReference>
<gene>
    <name evidence="3" type="ORF">OXH18_22090</name>
</gene>
<keyword evidence="4" id="KW-1185">Reference proteome</keyword>
<organism evidence="3 4">
    <name type="scientific">Thermocoleostomius sinensis A174</name>
    <dbReference type="NCBI Taxonomy" id="2016057"/>
    <lineage>
        <taxon>Bacteria</taxon>
        <taxon>Bacillati</taxon>
        <taxon>Cyanobacteriota</taxon>
        <taxon>Cyanophyceae</taxon>
        <taxon>Oculatellales</taxon>
        <taxon>Oculatellaceae</taxon>
        <taxon>Thermocoleostomius</taxon>
    </lineage>
</organism>
<dbReference type="AlphaFoldDB" id="A0A9E8ZJV2"/>
<evidence type="ECO:0000313" key="4">
    <source>
        <dbReference type="Proteomes" id="UP001163152"/>
    </source>
</evidence>
<feature type="transmembrane region" description="Helical" evidence="1">
    <location>
        <begin position="29"/>
        <end position="50"/>
    </location>
</feature>
<evidence type="ECO:0000313" key="3">
    <source>
        <dbReference type="EMBL" id="WAL59831.1"/>
    </source>
</evidence>
<sequence>MPELITQILLLIGIFFLIRFVLWNLVPRFYLTWLGLLVLLFVLASVFFTPDNRTAGILWGIISFPLRPLGLSLLLLGYALSRTYPIFGGKAKATIGVPQVTSAFLILFLTSLPLTAYLLTAQTEQRTALEIGQRPAGSVQAIVVLGDGTLPTDPAYRVRTQLSNTVNGLSVSLESRLNFAAQLYSEQATRGSAPLIIVSAGPQAILAQPGVTSAQAINAYLGRLGIPAEQIRVDNEGFDPRSSAIAVRRLLLGPGAVDECEIFAVCNGDVRRLRSSSPRASTVIPVILVTPALTLRRAVSTFHNLAFDVTARPTDFYVFQLQGGLRLAAITDLIPNAEALTITTRVIDEYFAWLYYFMRGWLQDPLSV</sequence>
<dbReference type="PANTHER" id="PTHR30336">
    <property type="entry name" value="INNER MEMBRANE PROTEIN, PROBABLE PERMEASE"/>
    <property type="match status" value="1"/>
</dbReference>
<feature type="transmembrane region" description="Helical" evidence="1">
    <location>
        <begin position="100"/>
        <end position="119"/>
    </location>
</feature>
<dbReference type="KEGG" id="tsin:OXH18_22090"/>
<keyword evidence="1" id="KW-1133">Transmembrane helix</keyword>
<feature type="transmembrane region" description="Helical" evidence="1">
    <location>
        <begin position="56"/>
        <end position="80"/>
    </location>
</feature>
<name>A0A9E8ZJV2_9CYAN</name>
<reference evidence="3" key="1">
    <citation type="submission" date="2022-12" db="EMBL/GenBank/DDBJ databases">
        <title>Polyphasic identification of a Novel Hot-Spring Cyanobacterium Ocullathermofonsia sinensis gen nov. sp. nov. and Genomic Insights on its Adaptations to the Thermal Habitat.</title>
        <authorList>
            <person name="Daroch M."/>
            <person name="Tang J."/>
            <person name="Jiang Y."/>
        </authorList>
    </citation>
    <scope>NUCLEOTIDE SEQUENCE</scope>
    <source>
        <strain evidence="3">PKUAC-SCTA174</strain>
    </source>
</reference>
<dbReference type="PANTHER" id="PTHR30336:SF4">
    <property type="entry name" value="ENVELOPE BIOGENESIS FACTOR ELYC"/>
    <property type="match status" value="1"/>
</dbReference>
<accession>A0A9E8ZJV2</accession>
<keyword evidence="1" id="KW-0472">Membrane</keyword>
<feature type="transmembrane region" description="Helical" evidence="1">
    <location>
        <begin position="6"/>
        <end position="22"/>
    </location>
</feature>
<dbReference type="InterPro" id="IPR003848">
    <property type="entry name" value="DUF218"/>
</dbReference>
<evidence type="ECO:0000256" key="1">
    <source>
        <dbReference type="SAM" id="Phobius"/>
    </source>
</evidence>